<dbReference type="AlphaFoldDB" id="A0A1H1GL39"/>
<protein>
    <submittedName>
        <fullName evidence="4">Metal-dependent hydrolase, endonuclease/exonuclease/phosphatase family</fullName>
    </submittedName>
</protein>
<dbReference type="Gene3D" id="3.60.10.10">
    <property type="entry name" value="Endonuclease/exonuclease/phosphatase"/>
    <property type="match status" value="1"/>
</dbReference>
<dbReference type="GO" id="GO:0004519">
    <property type="term" value="F:endonuclease activity"/>
    <property type="evidence" value="ECO:0007669"/>
    <property type="project" value="UniProtKB-KW"/>
</dbReference>
<dbReference type="PANTHER" id="PTHR12121">
    <property type="entry name" value="CARBON CATABOLITE REPRESSOR PROTEIN 4"/>
    <property type="match status" value="1"/>
</dbReference>
<keyword evidence="5" id="KW-1185">Reference proteome</keyword>
<dbReference type="Gene3D" id="2.60.40.10">
    <property type="entry name" value="Immunoglobulins"/>
    <property type="match status" value="1"/>
</dbReference>
<feature type="signal peptide" evidence="3">
    <location>
        <begin position="1"/>
        <end position="18"/>
    </location>
</feature>
<dbReference type="SUPFAM" id="SSF56219">
    <property type="entry name" value="DNase I-like"/>
    <property type="match status" value="1"/>
</dbReference>
<sequence length="514" mass="56049">MLLTTSLTAAAVPGTAFAAPAASASAVAASKVIVVTSSQAPLPAPKTAAAPGYNSMTLVWPAFGDVGRWEVRYGTRADFVGAKIEEKVNSRWIGGLTNATTYYIQYRALTPVKGQPWGTWNRSPWSATLKTMTGANYPGAFTPLKTKGGTDSITVSWNKTAYTTHYTVLVADNMAMTLRPRTYRNITGTSFTIKNLTAGSRSSYPTFIRVQAHNKTFKTRTSSRITAYPAAPGVRGTETLTVASQNLLCASCKLSGISVPHWNTRKMTHLRTIKAKNPDVLLLQEALNVNIPGTRNTKAMTDFQGHLKKAGYALDRTPEKAGTQQYVNRIAYKTSKYTLLKRGTFALPVAKGEDQRGAAWALLKSKKTGKQFYAVSFHVSPKLPVKGAVSKTSTMQLIEKRMKAINIRKLPVVSGGDMNSSFYVTPSNLPHEAMIKAGWTDTASSAAKTDFLYPTTNSFKKQQKSTFGRIDYIFTKNIAGTVSYENVLDIDRNGRLRSTPASDHNMVLAKVKLK</sequence>
<name>A0A1H1GL39_9MICC</name>
<evidence type="ECO:0000256" key="1">
    <source>
        <dbReference type="ARBA" id="ARBA00023295"/>
    </source>
</evidence>
<dbReference type="GO" id="GO:0016798">
    <property type="term" value="F:hydrolase activity, acting on glycosyl bonds"/>
    <property type="evidence" value="ECO:0007669"/>
    <property type="project" value="UniProtKB-KW"/>
</dbReference>
<evidence type="ECO:0000313" key="4">
    <source>
        <dbReference type="EMBL" id="SDR13861.1"/>
    </source>
</evidence>
<dbReference type="GO" id="GO:0000175">
    <property type="term" value="F:3'-5'-RNA exonuclease activity"/>
    <property type="evidence" value="ECO:0007669"/>
    <property type="project" value="TreeGrafter"/>
</dbReference>
<dbReference type="CDD" id="cd00063">
    <property type="entry name" value="FN3"/>
    <property type="match status" value="1"/>
</dbReference>
<keyword evidence="4" id="KW-0540">Nuclease</keyword>
<reference evidence="4 5" key="1">
    <citation type="submission" date="2016-10" db="EMBL/GenBank/DDBJ databases">
        <authorList>
            <person name="de Groot N.N."/>
        </authorList>
    </citation>
    <scope>NUCLEOTIDE SEQUENCE [LARGE SCALE GENOMIC DNA]</scope>
    <source>
        <strain evidence="4 5">DSM 20117</strain>
    </source>
</reference>
<evidence type="ECO:0000256" key="2">
    <source>
        <dbReference type="ARBA" id="ARBA00023326"/>
    </source>
</evidence>
<evidence type="ECO:0000313" key="5">
    <source>
        <dbReference type="Proteomes" id="UP000181917"/>
    </source>
</evidence>
<keyword evidence="4" id="KW-0378">Hydrolase</keyword>
<evidence type="ECO:0000256" key="3">
    <source>
        <dbReference type="SAM" id="SignalP"/>
    </source>
</evidence>
<keyword evidence="1" id="KW-0326">Glycosidase</keyword>
<feature type="chain" id="PRO_5010353863" evidence="3">
    <location>
        <begin position="19"/>
        <end position="514"/>
    </location>
</feature>
<proteinExistence type="predicted"/>
<dbReference type="PANTHER" id="PTHR12121:SF36">
    <property type="entry name" value="ENDONUCLEASE_EXONUCLEASE_PHOSPHATASE DOMAIN-CONTAINING PROTEIN"/>
    <property type="match status" value="1"/>
</dbReference>
<dbReference type="Proteomes" id="UP000181917">
    <property type="component" value="Unassembled WGS sequence"/>
</dbReference>
<keyword evidence="4" id="KW-0269">Exonuclease</keyword>
<dbReference type="GO" id="GO:0000272">
    <property type="term" value="P:polysaccharide catabolic process"/>
    <property type="evidence" value="ECO:0007669"/>
    <property type="project" value="UniProtKB-KW"/>
</dbReference>
<dbReference type="InterPro" id="IPR003961">
    <property type="entry name" value="FN3_dom"/>
</dbReference>
<dbReference type="KEGG" id="acry:AC20117_18615"/>
<dbReference type="InterPro" id="IPR013783">
    <property type="entry name" value="Ig-like_fold"/>
</dbReference>
<keyword evidence="2" id="KW-0624">Polysaccharide degradation</keyword>
<keyword evidence="4" id="KW-0255">Endonuclease</keyword>
<dbReference type="EMBL" id="FNKH01000002">
    <property type="protein sequence ID" value="SDR13861.1"/>
    <property type="molecule type" value="Genomic_DNA"/>
</dbReference>
<accession>A0A1H1GL39</accession>
<dbReference type="InterPro" id="IPR036691">
    <property type="entry name" value="Endo/exonu/phosph_ase_sf"/>
</dbReference>
<dbReference type="InterPro" id="IPR050410">
    <property type="entry name" value="CCR4/nocturin_mRNA_transcr"/>
</dbReference>
<keyword evidence="2" id="KW-0119">Carbohydrate metabolism</keyword>
<gene>
    <name evidence="4" type="ORF">SAMN04489742_4154</name>
</gene>
<dbReference type="SUPFAM" id="SSF49265">
    <property type="entry name" value="Fibronectin type III"/>
    <property type="match status" value="1"/>
</dbReference>
<keyword evidence="3" id="KW-0732">Signal</keyword>
<dbReference type="InterPro" id="IPR036116">
    <property type="entry name" value="FN3_sf"/>
</dbReference>
<organism evidence="4 5">
    <name type="scientific">Crystallibacter crystallopoietes</name>
    <dbReference type="NCBI Taxonomy" id="37928"/>
    <lineage>
        <taxon>Bacteria</taxon>
        <taxon>Bacillati</taxon>
        <taxon>Actinomycetota</taxon>
        <taxon>Actinomycetes</taxon>
        <taxon>Micrococcales</taxon>
        <taxon>Micrococcaceae</taxon>
        <taxon>Crystallibacter</taxon>
    </lineage>
</organism>